<evidence type="ECO:0000313" key="14">
    <source>
        <dbReference type="Proteomes" id="UP000564629"/>
    </source>
</evidence>
<keyword evidence="4 8" id="KW-0812">Transmembrane</keyword>
<feature type="transmembrane region" description="Helical" evidence="8">
    <location>
        <begin position="75"/>
        <end position="95"/>
    </location>
</feature>
<reference evidence="12 14" key="2">
    <citation type="submission" date="2020-08" db="EMBL/GenBank/DDBJ databases">
        <title>Sequencing the genomes of 1000 actinobacteria strains.</title>
        <authorList>
            <person name="Klenk H.-P."/>
        </authorList>
    </citation>
    <scope>NUCLEOTIDE SEQUENCE [LARGE SCALE GENOMIC DNA]</scope>
    <source>
        <strain evidence="12 14">DSM 9581</strain>
    </source>
</reference>
<evidence type="ECO:0000259" key="10">
    <source>
        <dbReference type="PROSITE" id="PS50263"/>
    </source>
</evidence>
<comment type="caution">
    <text evidence="11">The sequence shown here is derived from an EMBL/GenBank/DDBJ whole genome shotgun (WGS) entry which is preliminary data.</text>
</comment>
<evidence type="ECO:0000256" key="6">
    <source>
        <dbReference type="ARBA" id="ARBA00023136"/>
    </source>
</evidence>
<sequence length="571" mass="60684">MTQNLLPGEVGGTPLAARLVMVTPADAGRRWLGLAQAAVGGLLTEAAFPDRSWWPLATVGVSLLVLALRRGSAGWAALVGLVWGLAFFAPHLWWARTAAGTLPWLALAGIQSAIISVVCAVWAITRRASWLRRTPPAALAFTVTWVAGEQLRSSWPFGGFPWGRLAFSQTDGPLLGLAWLGGAPLVSAGVALAGFLVAAAWSTLRRGNRRRAAATTVLVAALPVLAAAIPFSTAAQSGTLRVAAVQGNVPEEGAAPTDRRRAVLDNHVAGTVALLDDADPGEYDVVLWPENATDIDPRVDLEASAEVDRVAARIDAPILLGADHRLPAGRHVQMLLWEPRRGPVFDYSKQRVVPFGEYIPVRGLIRLFSREVDRVRTDALPGGEPAVVPLTVPRLGRTVQLATPICFEVAFDDVVRTAVLEGAQLLVVPTNNSSFGWTAEATQQLAMTRLRAVEHGRAAVQVSTVGISAIVGPDGTVQQRTNLFTGDALTAQLPLRTSLTPADRLGDIPVTTAVVLSVIAFVAGVVASRTSRRDSSRKNRRLWRHRSSASDGTPVDAHAGGHSRSHPQESD</sequence>
<dbReference type="Proteomes" id="UP000564629">
    <property type="component" value="Unassembled WGS sequence"/>
</dbReference>
<keyword evidence="13" id="KW-1185">Reference proteome</keyword>
<feature type="transmembrane region" description="Helical" evidence="8">
    <location>
        <begin position="177"/>
        <end position="200"/>
    </location>
</feature>
<comment type="subcellular location">
    <subcellularLocation>
        <location evidence="1 8">Cell membrane</location>
        <topology evidence="1 8">Multi-pass membrane protein</topology>
    </subcellularLocation>
</comment>
<protein>
    <recommendedName>
        <fullName evidence="8">Apolipoprotein N-acyltransferase</fullName>
        <shortName evidence="8">ALP N-acyltransferase</shortName>
        <ecNumber evidence="8">2.3.1.269</ecNumber>
    </recommendedName>
</protein>
<evidence type="ECO:0000256" key="7">
    <source>
        <dbReference type="ARBA" id="ARBA00023315"/>
    </source>
</evidence>
<dbReference type="Pfam" id="PF20154">
    <property type="entry name" value="LNT_N"/>
    <property type="match status" value="1"/>
</dbReference>
<comment type="catalytic activity">
    <reaction evidence="8">
        <text>N-terminal S-1,2-diacyl-sn-glyceryl-L-cysteinyl-[lipoprotein] + a glycerophospholipid = N-acyl-S-1,2-diacyl-sn-glyceryl-L-cysteinyl-[lipoprotein] + a 2-acyl-sn-glycero-3-phospholipid + H(+)</text>
        <dbReference type="Rhea" id="RHEA:48228"/>
        <dbReference type="Rhea" id="RHEA-COMP:14681"/>
        <dbReference type="Rhea" id="RHEA-COMP:14684"/>
        <dbReference type="ChEBI" id="CHEBI:15378"/>
        <dbReference type="ChEBI" id="CHEBI:136912"/>
        <dbReference type="ChEBI" id="CHEBI:140656"/>
        <dbReference type="ChEBI" id="CHEBI:140657"/>
        <dbReference type="ChEBI" id="CHEBI:140660"/>
        <dbReference type="EC" id="2.3.1.269"/>
    </reaction>
</comment>
<feature type="transmembrane region" description="Helical" evidence="8">
    <location>
        <begin position="212"/>
        <end position="231"/>
    </location>
</feature>
<dbReference type="InterPro" id="IPR045378">
    <property type="entry name" value="LNT_N"/>
</dbReference>
<evidence type="ECO:0000313" key="12">
    <source>
        <dbReference type="EMBL" id="MBB5473260.1"/>
    </source>
</evidence>
<gene>
    <name evidence="8 11" type="primary">lnt</name>
    <name evidence="11" type="ORF">CHO01_36640</name>
    <name evidence="12" type="ORF">HNR08_001996</name>
</gene>
<dbReference type="GO" id="GO:0042158">
    <property type="term" value="P:lipoprotein biosynthetic process"/>
    <property type="evidence" value="ECO:0007669"/>
    <property type="project" value="UniProtKB-UniRule"/>
</dbReference>
<dbReference type="GO" id="GO:0016410">
    <property type="term" value="F:N-acyltransferase activity"/>
    <property type="evidence" value="ECO:0007669"/>
    <property type="project" value="UniProtKB-UniRule"/>
</dbReference>
<dbReference type="InterPro" id="IPR004563">
    <property type="entry name" value="Apolipo_AcylTrfase"/>
</dbReference>
<feature type="transmembrane region" description="Helical" evidence="8">
    <location>
        <begin position="508"/>
        <end position="528"/>
    </location>
</feature>
<evidence type="ECO:0000313" key="11">
    <source>
        <dbReference type="EMBL" id="GEL48548.1"/>
    </source>
</evidence>
<dbReference type="NCBIfam" id="TIGR00546">
    <property type="entry name" value="lnt"/>
    <property type="match status" value="1"/>
</dbReference>
<evidence type="ECO:0000256" key="9">
    <source>
        <dbReference type="SAM" id="MobiDB-lite"/>
    </source>
</evidence>
<dbReference type="SUPFAM" id="SSF56317">
    <property type="entry name" value="Carbon-nitrogen hydrolase"/>
    <property type="match status" value="1"/>
</dbReference>
<dbReference type="PROSITE" id="PS50263">
    <property type="entry name" value="CN_HYDROLASE"/>
    <property type="match status" value="1"/>
</dbReference>
<dbReference type="PANTHER" id="PTHR38686">
    <property type="entry name" value="APOLIPOPROTEIN N-ACYLTRANSFERASE"/>
    <property type="match status" value="1"/>
</dbReference>
<keyword evidence="6 8" id="KW-0472">Membrane</keyword>
<dbReference type="EMBL" id="JACHDN010000001">
    <property type="protein sequence ID" value="MBB5473260.1"/>
    <property type="molecule type" value="Genomic_DNA"/>
</dbReference>
<dbReference type="Proteomes" id="UP000321723">
    <property type="component" value="Unassembled WGS sequence"/>
</dbReference>
<evidence type="ECO:0000256" key="4">
    <source>
        <dbReference type="ARBA" id="ARBA00022692"/>
    </source>
</evidence>
<evidence type="ECO:0000256" key="3">
    <source>
        <dbReference type="ARBA" id="ARBA00022679"/>
    </source>
</evidence>
<reference evidence="11 13" key="1">
    <citation type="submission" date="2019-07" db="EMBL/GenBank/DDBJ databases">
        <title>Whole genome shotgun sequence of Cellulomonas hominis NBRC 16055.</title>
        <authorList>
            <person name="Hosoyama A."/>
            <person name="Uohara A."/>
            <person name="Ohji S."/>
            <person name="Ichikawa N."/>
        </authorList>
    </citation>
    <scope>NUCLEOTIDE SEQUENCE [LARGE SCALE GENOMIC DNA]</scope>
    <source>
        <strain evidence="11 13">NBRC 16055</strain>
    </source>
</reference>
<keyword evidence="2 8" id="KW-1003">Cell membrane</keyword>
<feature type="transmembrane region" description="Helical" evidence="8">
    <location>
        <begin position="101"/>
        <end position="125"/>
    </location>
</feature>
<dbReference type="CDD" id="cd07571">
    <property type="entry name" value="ALP_N-acyl_transferase"/>
    <property type="match status" value="1"/>
</dbReference>
<dbReference type="InterPro" id="IPR036526">
    <property type="entry name" value="C-N_Hydrolase_sf"/>
</dbReference>
<dbReference type="EC" id="2.3.1.269" evidence="8"/>
<dbReference type="Gene3D" id="3.60.110.10">
    <property type="entry name" value="Carbon-nitrogen hydrolase"/>
    <property type="match status" value="1"/>
</dbReference>
<evidence type="ECO:0000256" key="8">
    <source>
        <dbReference type="HAMAP-Rule" id="MF_01148"/>
    </source>
</evidence>
<evidence type="ECO:0000256" key="1">
    <source>
        <dbReference type="ARBA" id="ARBA00004651"/>
    </source>
</evidence>
<comment type="caution">
    <text evidence="8">Lacks conserved residue(s) required for the propagation of feature annotation.</text>
</comment>
<dbReference type="EMBL" id="BJVQ01000086">
    <property type="protein sequence ID" value="GEL48548.1"/>
    <property type="molecule type" value="Genomic_DNA"/>
</dbReference>
<dbReference type="UniPathway" id="UPA00666"/>
<comment type="similarity">
    <text evidence="8">Belongs to the CN hydrolase family. Apolipoprotein N-acyltransferase subfamily.</text>
</comment>
<evidence type="ECO:0000256" key="2">
    <source>
        <dbReference type="ARBA" id="ARBA00022475"/>
    </source>
</evidence>
<dbReference type="HAMAP" id="MF_01148">
    <property type="entry name" value="Lnt"/>
    <property type="match status" value="1"/>
</dbReference>
<feature type="compositionally biased region" description="Basic residues" evidence="9">
    <location>
        <begin position="538"/>
        <end position="547"/>
    </location>
</feature>
<keyword evidence="7 8" id="KW-0012">Acyltransferase</keyword>
<comment type="function">
    <text evidence="8">Catalyzes the phospholipid dependent N-acylation of the N-terminal cysteine of apolipoprotein, the last step in lipoprotein maturation.</text>
</comment>
<name>A0A511FL12_9CELL</name>
<organism evidence="11 13">
    <name type="scientific">Cellulomonas hominis</name>
    <dbReference type="NCBI Taxonomy" id="156981"/>
    <lineage>
        <taxon>Bacteria</taxon>
        <taxon>Bacillati</taxon>
        <taxon>Actinomycetota</taxon>
        <taxon>Actinomycetes</taxon>
        <taxon>Micrococcales</taxon>
        <taxon>Cellulomonadaceae</taxon>
        <taxon>Cellulomonas</taxon>
    </lineage>
</organism>
<keyword evidence="11" id="KW-0449">Lipoprotein</keyword>
<keyword evidence="5 8" id="KW-1133">Transmembrane helix</keyword>
<feature type="region of interest" description="Disordered" evidence="9">
    <location>
        <begin position="530"/>
        <end position="571"/>
    </location>
</feature>
<dbReference type="PANTHER" id="PTHR38686:SF1">
    <property type="entry name" value="APOLIPOPROTEIN N-ACYLTRANSFERASE"/>
    <property type="match status" value="1"/>
</dbReference>
<keyword evidence="3 8" id="KW-0808">Transferase</keyword>
<accession>A0A511FL12</accession>
<feature type="domain" description="CN hydrolase" evidence="10">
    <location>
        <begin position="240"/>
        <end position="495"/>
    </location>
</feature>
<dbReference type="RefSeq" id="WP_246803190.1">
    <property type="nucleotide sequence ID" value="NZ_BJVQ01000086.1"/>
</dbReference>
<evidence type="ECO:0000313" key="13">
    <source>
        <dbReference type="Proteomes" id="UP000321723"/>
    </source>
</evidence>
<comment type="pathway">
    <text evidence="8">Protein modification; lipoprotein biosynthesis (N-acyl transfer).</text>
</comment>
<proteinExistence type="inferred from homology"/>
<dbReference type="Pfam" id="PF00795">
    <property type="entry name" value="CN_hydrolase"/>
    <property type="match status" value="1"/>
</dbReference>
<evidence type="ECO:0000256" key="5">
    <source>
        <dbReference type="ARBA" id="ARBA00022989"/>
    </source>
</evidence>
<dbReference type="AlphaFoldDB" id="A0A511FL12"/>
<dbReference type="InterPro" id="IPR003010">
    <property type="entry name" value="C-N_Hydrolase"/>
</dbReference>
<dbReference type="GO" id="GO:0005886">
    <property type="term" value="C:plasma membrane"/>
    <property type="evidence" value="ECO:0007669"/>
    <property type="project" value="UniProtKB-SubCell"/>
</dbReference>